<protein>
    <submittedName>
        <fullName evidence="2">Uncharacterized protein</fullName>
    </submittedName>
</protein>
<keyword evidence="1" id="KW-1133">Transmembrane helix</keyword>
<proteinExistence type="predicted"/>
<evidence type="ECO:0000313" key="2">
    <source>
        <dbReference type="EMBL" id="MBO8459991.1"/>
    </source>
</evidence>
<comment type="caution">
    <text evidence="2">The sequence shown here is derived from an EMBL/GenBank/DDBJ whole genome shotgun (WGS) entry which is preliminary data.</text>
</comment>
<organism evidence="2 3">
    <name type="scientific">Candidatus Gallipaludibacter merdavium</name>
    <dbReference type="NCBI Taxonomy" id="2840839"/>
    <lineage>
        <taxon>Bacteria</taxon>
        <taxon>Pseudomonadati</taxon>
        <taxon>Bacteroidota</taxon>
        <taxon>Bacteroidia</taxon>
        <taxon>Bacteroidales</taxon>
        <taxon>Candidatus Gallipaludibacter</taxon>
    </lineage>
</organism>
<keyword evidence="1" id="KW-0472">Membrane</keyword>
<reference evidence="2" key="1">
    <citation type="submission" date="2020-10" db="EMBL/GenBank/DDBJ databases">
        <authorList>
            <person name="Gilroy R."/>
        </authorList>
    </citation>
    <scope>NUCLEOTIDE SEQUENCE</scope>
    <source>
        <strain evidence="2">G3-3990</strain>
    </source>
</reference>
<feature type="transmembrane region" description="Helical" evidence="1">
    <location>
        <begin position="111"/>
        <end position="129"/>
    </location>
</feature>
<feature type="transmembrane region" description="Helical" evidence="1">
    <location>
        <begin position="27"/>
        <end position="55"/>
    </location>
</feature>
<dbReference type="AlphaFoldDB" id="A0A9D9N4A7"/>
<reference evidence="2" key="2">
    <citation type="journal article" date="2021" name="PeerJ">
        <title>Extensive microbial diversity within the chicken gut microbiome revealed by metagenomics and culture.</title>
        <authorList>
            <person name="Gilroy R."/>
            <person name="Ravi A."/>
            <person name="Getino M."/>
            <person name="Pursley I."/>
            <person name="Horton D.L."/>
            <person name="Alikhan N.F."/>
            <person name="Baker D."/>
            <person name="Gharbi K."/>
            <person name="Hall N."/>
            <person name="Watson M."/>
            <person name="Adriaenssens E.M."/>
            <person name="Foster-Nyarko E."/>
            <person name="Jarju S."/>
            <person name="Secka A."/>
            <person name="Antonio M."/>
            <person name="Oren A."/>
            <person name="Chaudhuri R.R."/>
            <person name="La Ragione R."/>
            <person name="Hildebrand F."/>
            <person name="Pallen M.J."/>
        </authorList>
    </citation>
    <scope>NUCLEOTIDE SEQUENCE</scope>
    <source>
        <strain evidence="2">G3-3990</strain>
    </source>
</reference>
<sequence>MFIYIWLLRILIRMYKRQDAVFEAYNIGLLVSLMSCMFPPYLFLLPLVLVCMLLLHAFSMRTFLATLLGMLTVIIMETALHYLCCGDLRVLWVNLASDLSFDAMSFVWQDWMPFFVLAFWGIMAYLIQYAHLFAMSIRSRALLNACLWSFVALVLLVVFLRNDPSYLSLGAVMVMIGLVQHFLQSYSALFRQISFLVFVGMMLVIYLIEIYIRVYGMA</sequence>
<evidence type="ECO:0000256" key="1">
    <source>
        <dbReference type="SAM" id="Phobius"/>
    </source>
</evidence>
<accession>A0A9D9N4A7</accession>
<keyword evidence="1" id="KW-0812">Transmembrane</keyword>
<name>A0A9D9N4A7_9BACT</name>
<dbReference type="EMBL" id="JADIMG010000066">
    <property type="protein sequence ID" value="MBO8459991.1"/>
    <property type="molecule type" value="Genomic_DNA"/>
</dbReference>
<dbReference type="Proteomes" id="UP000823641">
    <property type="component" value="Unassembled WGS sequence"/>
</dbReference>
<feature type="transmembrane region" description="Helical" evidence="1">
    <location>
        <begin position="141"/>
        <end position="160"/>
    </location>
</feature>
<feature type="transmembrane region" description="Helical" evidence="1">
    <location>
        <begin position="166"/>
        <end position="183"/>
    </location>
</feature>
<evidence type="ECO:0000313" key="3">
    <source>
        <dbReference type="Proteomes" id="UP000823641"/>
    </source>
</evidence>
<feature type="transmembrane region" description="Helical" evidence="1">
    <location>
        <begin position="62"/>
        <end position="83"/>
    </location>
</feature>
<feature type="transmembrane region" description="Helical" evidence="1">
    <location>
        <begin position="195"/>
        <end position="214"/>
    </location>
</feature>
<gene>
    <name evidence="2" type="ORF">IAA73_06650</name>
</gene>